<dbReference type="RefSeq" id="WP_066881335.1">
    <property type="nucleotide sequence ID" value="NZ_LODL01000010.1"/>
</dbReference>
<feature type="signal peptide" evidence="2">
    <location>
        <begin position="1"/>
        <end position="25"/>
    </location>
</feature>
<keyword evidence="2" id="KW-0732">Signal</keyword>
<feature type="chain" id="PRO_5007459807" description="C-type lysozyme inhibitor domain-containing protein" evidence="2">
    <location>
        <begin position="26"/>
        <end position="141"/>
    </location>
</feature>
<dbReference type="AlphaFoldDB" id="A0A133XLG8"/>
<protein>
    <recommendedName>
        <fullName evidence="5">C-type lysozyme inhibitor domain-containing protein</fullName>
    </recommendedName>
</protein>
<dbReference type="Proteomes" id="UP000070186">
    <property type="component" value="Unassembled WGS sequence"/>
</dbReference>
<keyword evidence="4" id="KW-1185">Reference proteome</keyword>
<evidence type="ECO:0000256" key="2">
    <source>
        <dbReference type="SAM" id="SignalP"/>
    </source>
</evidence>
<organism evidence="3 4">
    <name type="scientific">Dechloromonas denitrificans</name>
    <dbReference type="NCBI Taxonomy" id="281362"/>
    <lineage>
        <taxon>Bacteria</taxon>
        <taxon>Pseudomonadati</taxon>
        <taxon>Pseudomonadota</taxon>
        <taxon>Betaproteobacteria</taxon>
        <taxon>Rhodocyclales</taxon>
        <taxon>Azonexaceae</taxon>
        <taxon>Dechloromonas</taxon>
    </lineage>
</organism>
<reference evidence="3 4" key="1">
    <citation type="submission" date="2015-12" db="EMBL/GenBank/DDBJ databases">
        <title>Nitrous oxide reduction kinetics distinguish bacteria harboring typical versus atypical NosZ.</title>
        <authorList>
            <person name="Yoon S."/>
            <person name="Nissen S."/>
            <person name="Park D."/>
            <person name="Sanford R.A."/>
            <person name="Loeffler F.E."/>
        </authorList>
    </citation>
    <scope>NUCLEOTIDE SEQUENCE [LARGE SCALE GENOMIC DNA]</scope>
    <source>
        <strain evidence="3 4">ATCC BAA-841</strain>
    </source>
</reference>
<feature type="region of interest" description="Disordered" evidence="1">
    <location>
        <begin position="23"/>
        <end position="42"/>
    </location>
</feature>
<comment type="caution">
    <text evidence="3">The sequence shown here is derived from an EMBL/GenBank/DDBJ whole genome shotgun (WGS) entry which is preliminary data.</text>
</comment>
<feature type="compositionally biased region" description="Low complexity" evidence="1">
    <location>
        <begin position="23"/>
        <end position="37"/>
    </location>
</feature>
<sequence>MKHPSLLIQAALCMALASCSSSPPAPQASAPQPSEAPISHRNGQLDLALASGNYSCELGKSVKVEREYREQVNYRIQLGWNGRSYQLERDNSFSGLPRFKDKAGKMVWVDLPWKGLLLDGKTSKPLANDCRMPGSATPPAA</sequence>
<name>A0A133XLG8_9RHOO</name>
<evidence type="ECO:0008006" key="5">
    <source>
        <dbReference type="Google" id="ProtNLM"/>
    </source>
</evidence>
<evidence type="ECO:0000313" key="3">
    <source>
        <dbReference type="EMBL" id="KXB31767.1"/>
    </source>
</evidence>
<evidence type="ECO:0000256" key="1">
    <source>
        <dbReference type="SAM" id="MobiDB-lite"/>
    </source>
</evidence>
<evidence type="ECO:0000313" key="4">
    <source>
        <dbReference type="Proteomes" id="UP000070186"/>
    </source>
</evidence>
<dbReference type="EMBL" id="LODL01000010">
    <property type="protein sequence ID" value="KXB31767.1"/>
    <property type="molecule type" value="Genomic_DNA"/>
</dbReference>
<dbReference type="PROSITE" id="PS51257">
    <property type="entry name" value="PROKAR_LIPOPROTEIN"/>
    <property type="match status" value="1"/>
</dbReference>
<gene>
    <name evidence="3" type="ORF">AT959_05290</name>
</gene>
<accession>A0A133XLG8</accession>
<proteinExistence type="predicted"/>